<keyword evidence="4" id="KW-1185">Reference proteome</keyword>
<dbReference type="PANTHER" id="PTHR11839">
    <property type="entry name" value="UDP/ADP-SUGAR PYROPHOSPHATASE"/>
    <property type="match status" value="1"/>
</dbReference>
<dbReference type="Pfam" id="PF00293">
    <property type="entry name" value="NUDIX"/>
    <property type="match status" value="1"/>
</dbReference>
<dbReference type="GO" id="GO:0016787">
    <property type="term" value="F:hydrolase activity"/>
    <property type="evidence" value="ECO:0007669"/>
    <property type="project" value="UniProtKB-KW"/>
</dbReference>
<comment type="caution">
    <text evidence="3">The sequence shown here is derived from an EMBL/GenBank/DDBJ whole genome shotgun (WGS) entry which is preliminary data.</text>
</comment>
<name>A0A9W8A495_9FUNG</name>
<dbReference type="InterPro" id="IPR000086">
    <property type="entry name" value="NUDIX_hydrolase_dom"/>
</dbReference>
<sequence>MSLPGHTSTDATSSTTGSAQFSFGVTIPDLYLPDVTTRFKRHFGGGRWLDLIEIEYTHPVTATDAFASRVGSAVATEYRTRDYEVCYRCHNKSIQGPEVPLAEEQVEASDIIAMVTHPDQSPHIVLVVQFRPATGQYTIEWPSGLIDQKEGVGEAALRELKEETGYVGQVVSISPPMTNEPGMSSSRCCIVEVDVDGTLPENQKLQSQREEDEWSLQTITLPLDNLLEGLLELSKHYQPKLTVDARLYNYAAGLAAGRRSIRRS</sequence>
<dbReference type="EMBL" id="JANBPT010000435">
    <property type="protein sequence ID" value="KAJ1920775.1"/>
    <property type="molecule type" value="Genomic_DNA"/>
</dbReference>
<feature type="domain" description="Nudix hydrolase" evidence="2">
    <location>
        <begin position="104"/>
        <end position="247"/>
    </location>
</feature>
<dbReference type="Proteomes" id="UP001150569">
    <property type="component" value="Unassembled WGS sequence"/>
</dbReference>
<dbReference type="GO" id="GO:0006753">
    <property type="term" value="P:nucleoside phosphate metabolic process"/>
    <property type="evidence" value="ECO:0007669"/>
    <property type="project" value="TreeGrafter"/>
</dbReference>
<dbReference type="OrthoDB" id="10249920at2759"/>
<dbReference type="AlphaFoldDB" id="A0A9W8A495"/>
<protein>
    <recommendedName>
        <fullName evidence="2">Nudix hydrolase domain-containing protein</fullName>
    </recommendedName>
</protein>
<dbReference type="Gene3D" id="3.90.79.10">
    <property type="entry name" value="Nucleoside Triphosphate Pyrophosphohydrolase"/>
    <property type="match status" value="1"/>
</dbReference>
<evidence type="ECO:0000256" key="1">
    <source>
        <dbReference type="ARBA" id="ARBA00022801"/>
    </source>
</evidence>
<evidence type="ECO:0000259" key="2">
    <source>
        <dbReference type="PROSITE" id="PS51462"/>
    </source>
</evidence>
<dbReference type="CDD" id="cd18888">
    <property type="entry name" value="NUDIX_ADPRase_Nudt5"/>
    <property type="match status" value="1"/>
</dbReference>
<dbReference type="PROSITE" id="PS51462">
    <property type="entry name" value="NUDIX"/>
    <property type="match status" value="1"/>
</dbReference>
<dbReference type="PANTHER" id="PTHR11839:SF1">
    <property type="entry name" value="ADP-SUGAR PYROPHOSPHATASE"/>
    <property type="match status" value="1"/>
</dbReference>
<dbReference type="InterPro" id="IPR020084">
    <property type="entry name" value="NUDIX_hydrolase_CS"/>
</dbReference>
<dbReference type="SUPFAM" id="SSF55811">
    <property type="entry name" value="Nudix"/>
    <property type="match status" value="1"/>
</dbReference>
<dbReference type="GO" id="GO:0019693">
    <property type="term" value="P:ribose phosphate metabolic process"/>
    <property type="evidence" value="ECO:0007669"/>
    <property type="project" value="TreeGrafter"/>
</dbReference>
<keyword evidence="1" id="KW-0378">Hydrolase</keyword>
<proteinExistence type="predicted"/>
<dbReference type="InterPro" id="IPR015797">
    <property type="entry name" value="NUDIX_hydrolase-like_dom_sf"/>
</dbReference>
<reference evidence="3" key="1">
    <citation type="submission" date="2022-07" db="EMBL/GenBank/DDBJ databases">
        <title>Phylogenomic reconstructions and comparative analyses of Kickxellomycotina fungi.</title>
        <authorList>
            <person name="Reynolds N.K."/>
            <person name="Stajich J.E."/>
            <person name="Barry K."/>
            <person name="Grigoriev I.V."/>
            <person name="Crous P."/>
            <person name="Smith M.E."/>
        </authorList>
    </citation>
    <scope>NUCLEOTIDE SEQUENCE</scope>
    <source>
        <strain evidence="3">RSA 861</strain>
    </source>
</reference>
<accession>A0A9W8A495</accession>
<gene>
    <name evidence="3" type="ORF">IWQ60_006930</name>
</gene>
<evidence type="ECO:0000313" key="3">
    <source>
        <dbReference type="EMBL" id="KAJ1920775.1"/>
    </source>
</evidence>
<organism evidence="3 4">
    <name type="scientific">Tieghemiomyces parasiticus</name>
    <dbReference type="NCBI Taxonomy" id="78921"/>
    <lineage>
        <taxon>Eukaryota</taxon>
        <taxon>Fungi</taxon>
        <taxon>Fungi incertae sedis</taxon>
        <taxon>Zoopagomycota</taxon>
        <taxon>Kickxellomycotina</taxon>
        <taxon>Dimargaritomycetes</taxon>
        <taxon>Dimargaritales</taxon>
        <taxon>Dimargaritaceae</taxon>
        <taxon>Tieghemiomyces</taxon>
    </lineage>
</organism>
<dbReference type="PROSITE" id="PS00893">
    <property type="entry name" value="NUDIX_BOX"/>
    <property type="match status" value="1"/>
</dbReference>
<evidence type="ECO:0000313" key="4">
    <source>
        <dbReference type="Proteomes" id="UP001150569"/>
    </source>
</evidence>